<dbReference type="Gene3D" id="3.40.720.10">
    <property type="entry name" value="Alkaline Phosphatase, subunit A"/>
    <property type="match status" value="2"/>
</dbReference>
<dbReference type="PANTHER" id="PTHR10151:SF120">
    <property type="entry name" value="BIS(5'-ADENOSYL)-TRIPHOSPHATASE"/>
    <property type="match status" value="1"/>
</dbReference>
<dbReference type="Pfam" id="PF01663">
    <property type="entry name" value="Phosphodiest"/>
    <property type="match status" value="1"/>
</dbReference>
<evidence type="ECO:0000256" key="1">
    <source>
        <dbReference type="SAM" id="MobiDB-lite"/>
    </source>
</evidence>
<dbReference type="OrthoDB" id="198670at2157"/>
<dbReference type="InterPro" id="IPR002591">
    <property type="entry name" value="Phosphodiest/P_Trfase"/>
</dbReference>
<protein>
    <submittedName>
        <fullName evidence="2">Phosphodiesterase</fullName>
    </submittedName>
</protein>
<dbReference type="AlphaFoldDB" id="A0A2I8VLD6"/>
<organism evidence="2 3">
    <name type="scientific">Salinigranum rubrum</name>
    <dbReference type="NCBI Taxonomy" id="755307"/>
    <lineage>
        <taxon>Archaea</taxon>
        <taxon>Methanobacteriati</taxon>
        <taxon>Methanobacteriota</taxon>
        <taxon>Stenosarchaea group</taxon>
        <taxon>Halobacteria</taxon>
        <taxon>Halobacteriales</taxon>
        <taxon>Haloferacaceae</taxon>
        <taxon>Salinigranum</taxon>
    </lineage>
</organism>
<dbReference type="GeneID" id="35593377"/>
<keyword evidence="3" id="KW-1185">Reference proteome</keyword>
<feature type="compositionally biased region" description="Basic and acidic residues" evidence="1">
    <location>
        <begin position="492"/>
        <end position="526"/>
    </location>
</feature>
<feature type="region of interest" description="Disordered" evidence="1">
    <location>
        <begin position="490"/>
        <end position="533"/>
    </location>
</feature>
<accession>A0A2I8VLD6</accession>
<dbReference type="KEGG" id="srub:C2R22_14755"/>
<gene>
    <name evidence="2" type="ORF">C2R22_14755</name>
</gene>
<reference evidence="2 3" key="1">
    <citation type="submission" date="2018-01" db="EMBL/GenBank/DDBJ databases">
        <title>Complete genome sequence of Salinigranum rubrum GX10T, an extremely halophilic archaeon isolated from a marine solar saltern.</title>
        <authorList>
            <person name="Han S."/>
        </authorList>
    </citation>
    <scope>NUCLEOTIDE SEQUENCE [LARGE SCALE GENOMIC DNA]</scope>
    <source>
        <strain evidence="2 3">GX10</strain>
    </source>
</reference>
<evidence type="ECO:0000313" key="3">
    <source>
        <dbReference type="Proteomes" id="UP000236584"/>
    </source>
</evidence>
<name>A0A2I8VLD6_9EURY</name>
<evidence type="ECO:0000313" key="2">
    <source>
        <dbReference type="EMBL" id="AUV82747.1"/>
    </source>
</evidence>
<dbReference type="InterPro" id="IPR017850">
    <property type="entry name" value="Alkaline_phosphatase_core_sf"/>
</dbReference>
<dbReference type="Proteomes" id="UP000236584">
    <property type="component" value="Chromosome"/>
</dbReference>
<dbReference type="PANTHER" id="PTHR10151">
    <property type="entry name" value="ECTONUCLEOTIDE PYROPHOSPHATASE/PHOSPHODIESTERASE"/>
    <property type="match status" value="1"/>
</dbReference>
<dbReference type="SUPFAM" id="SSF53649">
    <property type="entry name" value="Alkaline phosphatase-like"/>
    <property type="match status" value="1"/>
</dbReference>
<dbReference type="GO" id="GO:0016787">
    <property type="term" value="F:hydrolase activity"/>
    <property type="evidence" value="ECO:0007669"/>
    <property type="project" value="UniProtKB-ARBA"/>
</dbReference>
<sequence length="533" mass="58480">MTGTTAEGAFVLGLDGVPWEPLTRWVDAGLLPNVERLFTDGAAGPLESTVPANTPIAWPSIATGARPDTHGIYEFMRLDEEYGQQPYTSDDRRQPPLWDIVTPAAVGNVPMTYPASEIDGQMVTGMMTPESASGQRFARPSALATAIERRLPEYQVGLDWKEYHGREEEFVSALRSLVESRRDLLDLMLERDDPELVFFVFTGPDRLQHLVWDEAVLKEQYQYFDGIVGDAIDYCEANDYALFVVSDHGFGEIDYHVNVNRYLLERGFFAEEGDAGVRGLFSRAGVSKDRVTDALERIGVTEDLLVDVLPQSVLQAAATRVPGDHSLYDMDPTGTQAFLHGLGSVYVNDTERFASGTVDPADVPAVKTRLVEALRGLEDPTTGRPVLDVHDGVDLYSGDEFAPDVVIDGRERYRVTPDLAEETFKEPTVKVADHRPDGVFLAKGPGIEPGSRPEDATVADVAPTVLHLMGEAVPAGADGRVLSELFEAGSDPAERAVEQTTYDREGGDAGERARDHEDFSEVEGRLRGLGYME</sequence>
<dbReference type="EMBL" id="CP026309">
    <property type="protein sequence ID" value="AUV82747.1"/>
    <property type="molecule type" value="Genomic_DNA"/>
</dbReference>
<proteinExistence type="predicted"/>
<dbReference type="RefSeq" id="WP_103426436.1">
    <property type="nucleotide sequence ID" value="NZ_CP026309.1"/>
</dbReference>